<keyword evidence="1" id="KW-1133">Transmembrane helix</keyword>
<evidence type="ECO:0000313" key="3">
    <source>
        <dbReference type="Proteomes" id="UP000008963"/>
    </source>
</evidence>
<gene>
    <name evidence="2" type="ordered locus">BMS_0669</name>
</gene>
<dbReference type="OrthoDB" id="5296269at2"/>
<sequence>MSYITKKNLNLRIQQLIILILHLVLLRWIWYTLNNTGAMNTTEVLLHFSGIGLMGALLIFGCAMWAKRRYIKGLDD</sequence>
<reference evidence="3" key="1">
    <citation type="journal article" date="2013" name="ISME J.">
        <title>A small predatory core genome in the divergent marine Bacteriovorax marinus SJ and the terrestrial Bdellovibrio bacteriovorus.</title>
        <authorList>
            <person name="Crossman L.C."/>
            <person name="Chen H."/>
            <person name="Cerdeno-Tarraga A.M."/>
            <person name="Brooks K."/>
            <person name="Quail M.A."/>
            <person name="Pineiro S.A."/>
            <person name="Hobley L."/>
            <person name="Sockett R.E."/>
            <person name="Bentley S.D."/>
            <person name="Parkhill J."/>
            <person name="Williams H.N."/>
            <person name="Stine O.C."/>
        </authorList>
    </citation>
    <scope>NUCLEOTIDE SEQUENCE [LARGE SCALE GENOMIC DNA]</scope>
    <source>
        <strain evidence="3">ATCC BAA-682 / DSM 15412 / SJ</strain>
    </source>
</reference>
<dbReference type="AlphaFoldDB" id="E1X5A3"/>
<protein>
    <submittedName>
        <fullName evidence="2">Membrane protein</fullName>
    </submittedName>
</protein>
<organism evidence="2 3">
    <name type="scientific">Halobacteriovorax marinus (strain ATCC BAA-682 / DSM 15412 / SJ)</name>
    <name type="common">Bacteriovorax marinus</name>
    <dbReference type="NCBI Taxonomy" id="862908"/>
    <lineage>
        <taxon>Bacteria</taxon>
        <taxon>Pseudomonadati</taxon>
        <taxon>Bdellovibrionota</taxon>
        <taxon>Bacteriovoracia</taxon>
        <taxon>Bacteriovoracales</taxon>
        <taxon>Halobacteriovoraceae</taxon>
        <taxon>Halobacteriovorax</taxon>
    </lineage>
</organism>
<evidence type="ECO:0000256" key="1">
    <source>
        <dbReference type="SAM" id="Phobius"/>
    </source>
</evidence>
<dbReference type="EMBL" id="FQ312005">
    <property type="protein sequence ID" value="CBW25575.1"/>
    <property type="molecule type" value="Genomic_DNA"/>
</dbReference>
<keyword evidence="1" id="KW-0812">Transmembrane</keyword>
<accession>E1X5A3</accession>
<dbReference type="PATRIC" id="fig|862908.3.peg.643"/>
<dbReference type="HOGENOM" id="CLU_2649423_0_0_7"/>
<keyword evidence="3" id="KW-1185">Reference proteome</keyword>
<name>E1X5A3_HALMS</name>
<feature type="transmembrane region" description="Helical" evidence="1">
    <location>
        <begin position="16"/>
        <end position="33"/>
    </location>
</feature>
<proteinExistence type="predicted"/>
<dbReference type="RefSeq" id="WP_014243361.1">
    <property type="nucleotide sequence ID" value="NC_016620.1"/>
</dbReference>
<dbReference type="KEGG" id="bmx:BMS_0669"/>
<feature type="transmembrane region" description="Helical" evidence="1">
    <location>
        <begin position="45"/>
        <end position="66"/>
    </location>
</feature>
<dbReference type="STRING" id="862908.BMS_0669"/>
<evidence type="ECO:0000313" key="2">
    <source>
        <dbReference type="EMBL" id="CBW25575.1"/>
    </source>
</evidence>
<keyword evidence="1" id="KW-0472">Membrane</keyword>
<dbReference type="Proteomes" id="UP000008963">
    <property type="component" value="Chromosome"/>
</dbReference>